<feature type="domain" description="CBS" evidence="3">
    <location>
        <begin position="228"/>
        <end position="286"/>
    </location>
</feature>
<dbReference type="Pfam" id="PF00571">
    <property type="entry name" value="CBS"/>
    <property type="match status" value="4"/>
</dbReference>
<dbReference type="SMART" id="SM00116">
    <property type="entry name" value="CBS"/>
    <property type="match status" value="4"/>
</dbReference>
<keyword evidence="5" id="KW-1185">Reference proteome</keyword>
<reference evidence="5" key="1">
    <citation type="journal article" date="2008" name="J. Bacteriol.">
        <title>Genome sequence of Thermofilum pendens reveals an exceptional loss of biosynthetic pathways without genome reduction.</title>
        <authorList>
            <person name="Anderson I."/>
            <person name="Rodriguez J."/>
            <person name="Susanti D."/>
            <person name="Porat I."/>
            <person name="Reich C."/>
            <person name="Ulrich L.E."/>
            <person name="Elkins J.G."/>
            <person name="Mavromatis K."/>
            <person name="Lykidis A."/>
            <person name="Kim E."/>
            <person name="Thompson L.S."/>
            <person name="Nolan M."/>
            <person name="Land M."/>
            <person name="Copeland A."/>
            <person name="Lapidus A."/>
            <person name="Lucas S."/>
            <person name="Detter C."/>
            <person name="Zhulin I.B."/>
            <person name="Olsen G.J."/>
            <person name="Whitman W."/>
            <person name="Mukhopadhyay B."/>
            <person name="Bristow J."/>
            <person name="Kyrpides N."/>
        </authorList>
    </citation>
    <scope>NUCLEOTIDE SEQUENCE [LARGE SCALE GENOMIC DNA]</scope>
    <source>
        <strain evidence="5">DSM 2475 / Hrk 5</strain>
    </source>
</reference>
<proteinExistence type="predicted"/>
<evidence type="ECO:0000256" key="2">
    <source>
        <dbReference type="PROSITE-ProRule" id="PRU00703"/>
    </source>
</evidence>
<accession>A1RX80</accession>
<dbReference type="PANTHER" id="PTHR43080:SF2">
    <property type="entry name" value="CBS DOMAIN-CONTAINING PROTEIN"/>
    <property type="match status" value="1"/>
</dbReference>
<dbReference type="HOGENOM" id="CLU_076812_0_0_2"/>
<organism evidence="4 5">
    <name type="scientific">Thermofilum pendens (strain DSM 2475 / Hrk 5)</name>
    <dbReference type="NCBI Taxonomy" id="368408"/>
    <lineage>
        <taxon>Archaea</taxon>
        <taxon>Thermoproteota</taxon>
        <taxon>Thermoprotei</taxon>
        <taxon>Thermofilales</taxon>
        <taxon>Thermofilaceae</taxon>
        <taxon>Thermofilum</taxon>
    </lineage>
</organism>
<dbReference type="Proteomes" id="UP000000641">
    <property type="component" value="Chromosome"/>
</dbReference>
<evidence type="ECO:0000256" key="1">
    <source>
        <dbReference type="ARBA" id="ARBA00023122"/>
    </source>
</evidence>
<dbReference type="CDD" id="cd17778">
    <property type="entry name" value="CBS_arch_repeat2"/>
    <property type="match status" value="1"/>
</dbReference>
<evidence type="ECO:0000259" key="3">
    <source>
        <dbReference type="PROSITE" id="PS51371"/>
    </source>
</evidence>
<dbReference type="InterPro" id="IPR000644">
    <property type="entry name" value="CBS_dom"/>
</dbReference>
<name>A1RX80_THEPD</name>
<feature type="domain" description="CBS" evidence="3">
    <location>
        <begin position="12"/>
        <end position="70"/>
    </location>
</feature>
<protein>
    <submittedName>
        <fullName evidence="4">Signal-transduction protein with CBS domains</fullName>
    </submittedName>
</protein>
<dbReference type="PROSITE" id="PS51371">
    <property type="entry name" value="CBS"/>
    <property type="match status" value="4"/>
</dbReference>
<dbReference type="STRING" id="368408.Tpen_0401"/>
<evidence type="ECO:0000313" key="5">
    <source>
        <dbReference type="Proteomes" id="UP000000641"/>
    </source>
</evidence>
<dbReference type="SUPFAM" id="SSF54631">
    <property type="entry name" value="CBS-domain pair"/>
    <property type="match status" value="3"/>
</dbReference>
<dbReference type="InterPro" id="IPR046342">
    <property type="entry name" value="CBS_dom_sf"/>
</dbReference>
<gene>
    <name evidence="4" type="ordered locus">Tpen_0401</name>
</gene>
<feature type="domain" description="CBS" evidence="3">
    <location>
        <begin position="154"/>
        <end position="209"/>
    </location>
</feature>
<sequence length="302" mass="33667">MVMRVSELPVGRFPPLAVVPSSSRVLDVLVAMGRNRVRHVPLVDERGVLKGMVSARDLVDFLGGRRFRDVVEARFNGDVYKALEQTGVEFLKYDPPYVYTRSDLREVIELMVERGIGALAVVDEDLRVVGIVSERHVISLLANVETHVKVKEIMTSEVVYLSPMDSLFEGMRVMSERRIRRLPLVSGEELRGIVTIKDVLSYVSREDVLARLKEGSRSAVYDTPLVYISSKPVLAVEDDVDVGLAVSLMKKHGIGALVVTHDGKPRGIVTERDVLTRLPRVKGVEIFLDEATKTIFGGRVTF</sequence>
<dbReference type="EnsemblBacteria" id="ABL77810">
    <property type="protein sequence ID" value="ABL77810"/>
    <property type="gene ID" value="Tpen_0401"/>
</dbReference>
<dbReference type="EMBL" id="CP000505">
    <property type="protein sequence ID" value="ABL77810.1"/>
    <property type="molecule type" value="Genomic_DNA"/>
</dbReference>
<evidence type="ECO:0000313" key="4">
    <source>
        <dbReference type="EMBL" id="ABL77810.1"/>
    </source>
</evidence>
<dbReference type="AlphaFoldDB" id="A1RX80"/>
<keyword evidence="1 2" id="KW-0129">CBS domain</keyword>
<dbReference type="KEGG" id="tpe:Tpen_0401"/>
<dbReference type="InterPro" id="IPR051257">
    <property type="entry name" value="Diverse_CBS-Domain"/>
</dbReference>
<feature type="domain" description="CBS" evidence="3">
    <location>
        <begin position="90"/>
        <end position="150"/>
    </location>
</feature>
<dbReference type="PANTHER" id="PTHR43080">
    <property type="entry name" value="CBS DOMAIN-CONTAINING PROTEIN CBSX3, MITOCHONDRIAL"/>
    <property type="match status" value="1"/>
</dbReference>
<dbReference type="Gene3D" id="3.10.580.10">
    <property type="entry name" value="CBS-domain"/>
    <property type="match status" value="2"/>
</dbReference>
<dbReference type="eggNOG" id="arCOG00600">
    <property type="taxonomic scope" value="Archaea"/>
</dbReference>
<dbReference type="CDD" id="cd17777">
    <property type="entry name" value="CBS_arch_repeat1"/>
    <property type="match status" value="1"/>
</dbReference>